<accession>A0ACB8RTT4</accession>
<comment type="caution">
    <text evidence="1">The sequence shown here is derived from an EMBL/GenBank/DDBJ whole genome shotgun (WGS) entry which is preliminary data.</text>
</comment>
<gene>
    <name evidence="1" type="ORF">FA95DRAFT_1559565</name>
</gene>
<organism evidence="1 2">
    <name type="scientific">Auriscalpium vulgare</name>
    <dbReference type="NCBI Taxonomy" id="40419"/>
    <lineage>
        <taxon>Eukaryota</taxon>
        <taxon>Fungi</taxon>
        <taxon>Dikarya</taxon>
        <taxon>Basidiomycota</taxon>
        <taxon>Agaricomycotina</taxon>
        <taxon>Agaricomycetes</taxon>
        <taxon>Russulales</taxon>
        <taxon>Auriscalpiaceae</taxon>
        <taxon>Auriscalpium</taxon>
    </lineage>
</organism>
<dbReference type="EMBL" id="MU275913">
    <property type="protein sequence ID" value="KAI0047010.1"/>
    <property type="molecule type" value="Genomic_DNA"/>
</dbReference>
<reference evidence="1" key="1">
    <citation type="submission" date="2021-02" db="EMBL/GenBank/DDBJ databases">
        <authorList>
            <consortium name="DOE Joint Genome Institute"/>
            <person name="Ahrendt S."/>
            <person name="Looney B.P."/>
            <person name="Miyauchi S."/>
            <person name="Morin E."/>
            <person name="Drula E."/>
            <person name="Courty P.E."/>
            <person name="Chicoki N."/>
            <person name="Fauchery L."/>
            <person name="Kohler A."/>
            <person name="Kuo A."/>
            <person name="Labutti K."/>
            <person name="Pangilinan J."/>
            <person name="Lipzen A."/>
            <person name="Riley R."/>
            <person name="Andreopoulos W."/>
            <person name="He G."/>
            <person name="Johnson J."/>
            <person name="Barry K.W."/>
            <person name="Grigoriev I.V."/>
            <person name="Nagy L."/>
            <person name="Hibbett D."/>
            <person name="Henrissat B."/>
            <person name="Matheny P.B."/>
            <person name="Labbe J."/>
            <person name="Martin F."/>
        </authorList>
    </citation>
    <scope>NUCLEOTIDE SEQUENCE</scope>
    <source>
        <strain evidence="1">FP105234-sp</strain>
    </source>
</reference>
<evidence type="ECO:0000313" key="1">
    <source>
        <dbReference type="EMBL" id="KAI0047010.1"/>
    </source>
</evidence>
<name>A0ACB8RTT4_9AGAM</name>
<dbReference type="Proteomes" id="UP000814033">
    <property type="component" value="Unassembled WGS sequence"/>
</dbReference>
<reference evidence="1" key="2">
    <citation type="journal article" date="2022" name="New Phytol.">
        <title>Evolutionary transition to the ectomycorrhizal habit in the genomes of a hyperdiverse lineage of mushroom-forming fungi.</title>
        <authorList>
            <person name="Looney B."/>
            <person name="Miyauchi S."/>
            <person name="Morin E."/>
            <person name="Drula E."/>
            <person name="Courty P.E."/>
            <person name="Kohler A."/>
            <person name="Kuo A."/>
            <person name="LaButti K."/>
            <person name="Pangilinan J."/>
            <person name="Lipzen A."/>
            <person name="Riley R."/>
            <person name="Andreopoulos W."/>
            <person name="He G."/>
            <person name="Johnson J."/>
            <person name="Nolan M."/>
            <person name="Tritt A."/>
            <person name="Barry K.W."/>
            <person name="Grigoriev I.V."/>
            <person name="Nagy L.G."/>
            <person name="Hibbett D."/>
            <person name="Henrissat B."/>
            <person name="Matheny P.B."/>
            <person name="Labbe J."/>
            <person name="Martin F.M."/>
        </authorList>
    </citation>
    <scope>NUCLEOTIDE SEQUENCE</scope>
    <source>
        <strain evidence="1">FP105234-sp</strain>
    </source>
</reference>
<proteinExistence type="predicted"/>
<keyword evidence="2" id="KW-1185">Reference proteome</keyword>
<sequence>MSSRSTPEPTGTSLVEVHRIFHDFFNFPDLNATLSAADFWLHCNAVMRDINPSDLKLPVNNDAAIATNILRALMPRTSHDDQLNDTYTLNELAGFATERPNIDSSSHEPSQISELEFRRELDFRHLSSKINGVIQDILRLDSRQQHENAERAAEIDEGRVEHSKLVRNVEKIEANHIFDMGFFTELVETVSDRYSRDRTSRRPPEGSELPLLSGSASPSASAEPEESPLSPFPSSARITPSQPNAFPAPPSPAQSPEWRAISPMPSSPAPSVQHRMELPGSLALDNAPSMSSPTREISSMPSSPTPSPERGRECCDSLASDDVPSTSTLPNLSVALEVQCPNERNMSPTPHPFARLSLQPPPKNSLALELPPVERDEFPDFQDQQVSKRAGSPSTVVYGQGGESHPVTPQILKSALNQLGDESLDTDHTERDIQAVSIDVSRQWVSPGHISPSLSKSITFALSYDKNLLQSKGRSEAMSTFSAGVFRIRWAIRPICVAIILLILLIAYLWDVCWLLVQVYDVDHEYYA</sequence>
<protein>
    <submittedName>
        <fullName evidence="1">Uncharacterized protein</fullName>
    </submittedName>
</protein>
<evidence type="ECO:0000313" key="2">
    <source>
        <dbReference type="Proteomes" id="UP000814033"/>
    </source>
</evidence>